<accession>A0A562KL38</accession>
<reference evidence="2 3" key="1">
    <citation type="journal article" date="2015" name="Stand. Genomic Sci.">
        <title>Genomic Encyclopedia of Bacterial and Archaeal Type Strains, Phase III: the genomes of soil and plant-associated and newly described type strains.</title>
        <authorList>
            <person name="Whitman W.B."/>
            <person name="Woyke T."/>
            <person name="Klenk H.P."/>
            <person name="Zhou Y."/>
            <person name="Lilburn T.G."/>
            <person name="Beck B.J."/>
            <person name="De Vos P."/>
            <person name="Vandamme P."/>
            <person name="Eisen J.A."/>
            <person name="Garrity G."/>
            <person name="Hugenholtz P."/>
            <person name="Kyrpides N.C."/>
        </authorList>
    </citation>
    <scope>NUCLEOTIDE SEQUENCE [LARGE SCALE GENOMIC DNA]</scope>
    <source>
        <strain evidence="2 3">CGMCC 1.7748</strain>
    </source>
</reference>
<feature type="chain" id="PRO_5021905860" evidence="1">
    <location>
        <begin position="20"/>
        <end position="419"/>
    </location>
</feature>
<dbReference type="InterPro" id="IPR050767">
    <property type="entry name" value="Sel1_AlgK"/>
</dbReference>
<dbReference type="PANTHER" id="PTHR11102">
    <property type="entry name" value="SEL-1-LIKE PROTEIN"/>
    <property type="match status" value="1"/>
</dbReference>
<dbReference type="InterPro" id="IPR011990">
    <property type="entry name" value="TPR-like_helical_dom_sf"/>
</dbReference>
<sequence>MLFLSLFLATAAIIPPVQVAPADPTAMFKGDGIALKFDPTCRDYNIDTVQTNPECAARVAKGEAAPSLAIAASTFQSLPAKGNEAIKLLEHSATVTDSPAIHYLLGSVLGSAERYQPNYALAIRHLSIAAQRGNPAAADFLATLLIAGKGAPRDVPRAINLYATAAANGFPGAAVTLGKLYLAGKFVPKDEAKGTAWLDAAAAVNTPGAAQLATLAKNQGRISNFQLVPSPDPTKVKAVRYGTFNNPDIPPNFGFDVNFQSIHDAPYDDAAILARLEKEAALMPTPYLYELARRLAAKDPDRSLQTYLVARTRLTYDASRCADPAALEGLRAWDMIVAPDIRFLFVTRRPSNSVVNGALAEEAKLPANTEPWWICRSGMPAMTAAMNSAPGPLKLKPTSEWPELRTAAQMRLRELVGSQ</sequence>
<dbReference type="Proteomes" id="UP000316624">
    <property type="component" value="Unassembled WGS sequence"/>
</dbReference>
<keyword evidence="1" id="KW-0732">Signal</keyword>
<dbReference type="RefSeq" id="WP_145072265.1">
    <property type="nucleotide sequence ID" value="NZ_JACIIY010000005.1"/>
</dbReference>
<dbReference type="AlphaFoldDB" id="A0A562KL38"/>
<gene>
    <name evidence="2" type="ORF">IQ35_01176</name>
</gene>
<dbReference type="SMART" id="SM00671">
    <property type="entry name" value="SEL1"/>
    <property type="match status" value="3"/>
</dbReference>
<dbReference type="Pfam" id="PF08238">
    <property type="entry name" value="Sel1"/>
    <property type="match status" value="3"/>
</dbReference>
<dbReference type="PANTHER" id="PTHR11102:SF160">
    <property type="entry name" value="ERAD-ASSOCIATED E3 UBIQUITIN-PROTEIN LIGASE COMPONENT HRD3"/>
    <property type="match status" value="1"/>
</dbReference>
<evidence type="ECO:0000313" key="2">
    <source>
        <dbReference type="EMBL" id="TWH96087.1"/>
    </source>
</evidence>
<protein>
    <submittedName>
        <fullName evidence="2">Sel1 repeat-containing protein</fullName>
    </submittedName>
</protein>
<name>A0A562KL38_SPHWJ</name>
<dbReference type="SUPFAM" id="SSF81901">
    <property type="entry name" value="HCP-like"/>
    <property type="match status" value="1"/>
</dbReference>
<evidence type="ECO:0000256" key="1">
    <source>
        <dbReference type="SAM" id="SignalP"/>
    </source>
</evidence>
<evidence type="ECO:0000313" key="3">
    <source>
        <dbReference type="Proteomes" id="UP000316624"/>
    </source>
</evidence>
<feature type="signal peptide" evidence="1">
    <location>
        <begin position="1"/>
        <end position="19"/>
    </location>
</feature>
<organism evidence="2 3">
    <name type="scientific">Sphingobium wenxiniae (strain DSM 21828 / CGMCC 1.7748 / JZ-1)</name>
    <dbReference type="NCBI Taxonomy" id="595605"/>
    <lineage>
        <taxon>Bacteria</taxon>
        <taxon>Pseudomonadati</taxon>
        <taxon>Pseudomonadota</taxon>
        <taxon>Alphaproteobacteria</taxon>
        <taxon>Sphingomonadales</taxon>
        <taxon>Sphingomonadaceae</taxon>
        <taxon>Sphingobium</taxon>
    </lineage>
</organism>
<comment type="caution">
    <text evidence="2">The sequence shown here is derived from an EMBL/GenBank/DDBJ whole genome shotgun (WGS) entry which is preliminary data.</text>
</comment>
<keyword evidence="3" id="KW-1185">Reference proteome</keyword>
<dbReference type="InterPro" id="IPR006597">
    <property type="entry name" value="Sel1-like"/>
</dbReference>
<dbReference type="EMBL" id="VLKK01000003">
    <property type="protein sequence ID" value="TWH96087.1"/>
    <property type="molecule type" value="Genomic_DNA"/>
</dbReference>
<proteinExistence type="predicted"/>
<dbReference type="Gene3D" id="1.25.40.10">
    <property type="entry name" value="Tetratricopeptide repeat domain"/>
    <property type="match status" value="1"/>
</dbReference>